<dbReference type="Pfam" id="PF01734">
    <property type="entry name" value="Patatin"/>
    <property type="match status" value="1"/>
</dbReference>
<evidence type="ECO:0000256" key="3">
    <source>
        <dbReference type="ARBA" id="ARBA00023098"/>
    </source>
</evidence>
<sequence length="353" mass="38864">MDDLNPRETKGLCLLSLDGGGVRGLSTLCILKCLMDKLNRGRQKAGLTTVRPCEVFNLIGGTSTGGLIAIMLGRLEMDVDECIAVYTTLMEAVFAEKKNRSRVNMWLNLQPRFDTKKLKAAIEGVLESRGIAKDAPFNDGASRSCRVMVCATSSDLADTVRLRSYDVERAGVPVPATICEAALATSAATSFFDAVEIDGRRFVDGALGANNPVREVAAEAKHIWCYEDGADLMSKVKCFVSIGTGHPGKKPINNKLFGFASETLVRLATDTEQEATLFAEDWRVAYEEKRYFRFNVQHGLQDVGLEEYTQRGTILTATDSYLKEQAQDTGVTECFANLMVRECMYLVRAEEYA</sequence>
<dbReference type="AlphaFoldDB" id="A0AAV9HGM0"/>
<name>A0AAV9HGM0_9PEZI</name>
<dbReference type="Gene3D" id="3.40.1090.10">
    <property type="entry name" value="Cytosolic phospholipase A2 catalytic domain"/>
    <property type="match status" value="1"/>
</dbReference>
<keyword evidence="6" id="KW-1185">Reference proteome</keyword>
<keyword evidence="1" id="KW-0378">Hydrolase</keyword>
<dbReference type="SUPFAM" id="SSF52151">
    <property type="entry name" value="FabD/lysophospholipase-like"/>
    <property type="match status" value="1"/>
</dbReference>
<dbReference type="GO" id="GO:0016020">
    <property type="term" value="C:membrane"/>
    <property type="evidence" value="ECO:0007669"/>
    <property type="project" value="TreeGrafter"/>
</dbReference>
<dbReference type="PANTHER" id="PTHR24185:SF1">
    <property type="entry name" value="CALCIUM-INDEPENDENT PHOSPHOLIPASE A2-GAMMA"/>
    <property type="match status" value="1"/>
</dbReference>
<proteinExistence type="predicted"/>
<dbReference type="GO" id="GO:0019369">
    <property type="term" value="P:arachidonate metabolic process"/>
    <property type="evidence" value="ECO:0007669"/>
    <property type="project" value="TreeGrafter"/>
</dbReference>
<dbReference type="GO" id="GO:0046486">
    <property type="term" value="P:glycerolipid metabolic process"/>
    <property type="evidence" value="ECO:0007669"/>
    <property type="project" value="UniProtKB-ARBA"/>
</dbReference>
<dbReference type="GO" id="GO:0016042">
    <property type="term" value="P:lipid catabolic process"/>
    <property type="evidence" value="ECO:0007669"/>
    <property type="project" value="UniProtKB-KW"/>
</dbReference>
<reference evidence="5" key="1">
    <citation type="journal article" date="2023" name="Mol. Phylogenet. Evol.">
        <title>Genome-scale phylogeny and comparative genomics of the fungal order Sordariales.</title>
        <authorList>
            <person name="Hensen N."/>
            <person name="Bonometti L."/>
            <person name="Westerberg I."/>
            <person name="Brannstrom I.O."/>
            <person name="Guillou S."/>
            <person name="Cros-Aarteil S."/>
            <person name="Calhoun S."/>
            <person name="Haridas S."/>
            <person name="Kuo A."/>
            <person name="Mondo S."/>
            <person name="Pangilinan J."/>
            <person name="Riley R."/>
            <person name="LaButti K."/>
            <person name="Andreopoulos B."/>
            <person name="Lipzen A."/>
            <person name="Chen C."/>
            <person name="Yan M."/>
            <person name="Daum C."/>
            <person name="Ng V."/>
            <person name="Clum A."/>
            <person name="Steindorff A."/>
            <person name="Ohm R.A."/>
            <person name="Martin F."/>
            <person name="Silar P."/>
            <person name="Natvig D.O."/>
            <person name="Lalanne C."/>
            <person name="Gautier V."/>
            <person name="Ament-Velasquez S.L."/>
            <person name="Kruys A."/>
            <person name="Hutchinson M.I."/>
            <person name="Powell A.J."/>
            <person name="Barry K."/>
            <person name="Miller A.N."/>
            <person name="Grigoriev I.V."/>
            <person name="Debuchy R."/>
            <person name="Gladieux P."/>
            <person name="Hiltunen Thoren M."/>
            <person name="Johannesson H."/>
        </authorList>
    </citation>
    <scope>NUCLEOTIDE SEQUENCE</scope>
    <source>
        <strain evidence="5">PSN324</strain>
    </source>
</reference>
<evidence type="ECO:0000256" key="1">
    <source>
        <dbReference type="ARBA" id="ARBA00022801"/>
    </source>
</evidence>
<organism evidence="5 6">
    <name type="scientific">Cladorrhinum samala</name>
    <dbReference type="NCBI Taxonomy" id="585594"/>
    <lineage>
        <taxon>Eukaryota</taxon>
        <taxon>Fungi</taxon>
        <taxon>Dikarya</taxon>
        <taxon>Ascomycota</taxon>
        <taxon>Pezizomycotina</taxon>
        <taxon>Sordariomycetes</taxon>
        <taxon>Sordariomycetidae</taxon>
        <taxon>Sordariales</taxon>
        <taxon>Podosporaceae</taxon>
        <taxon>Cladorrhinum</taxon>
    </lineage>
</organism>
<dbReference type="CDD" id="cd07216">
    <property type="entry name" value="Pat17_PNPLA8_PNPLA9_like3"/>
    <property type="match status" value="1"/>
</dbReference>
<comment type="caution">
    <text evidence="5">The sequence shown here is derived from an EMBL/GenBank/DDBJ whole genome shotgun (WGS) entry which is preliminary data.</text>
</comment>
<feature type="domain" description="PNPLA" evidence="4">
    <location>
        <begin position="15"/>
        <end position="215"/>
    </location>
</feature>
<gene>
    <name evidence="5" type="ORF">QBC42DRAFT_183701</name>
</gene>
<dbReference type="PANTHER" id="PTHR24185">
    <property type="entry name" value="CALCIUM-INDEPENDENT PHOSPHOLIPASE A2-GAMMA"/>
    <property type="match status" value="1"/>
</dbReference>
<keyword evidence="3" id="KW-0443">Lipid metabolism</keyword>
<dbReference type="EMBL" id="MU865040">
    <property type="protein sequence ID" value="KAK4459329.1"/>
    <property type="molecule type" value="Genomic_DNA"/>
</dbReference>
<evidence type="ECO:0000313" key="6">
    <source>
        <dbReference type="Proteomes" id="UP001321749"/>
    </source>
</evidence>
<evidence type="ECO:0000256" key="2">
    <source>
        <dbReference type="ARBA" id="ARBA00022963"/>
    </source>
</evidence>
<protein>
    <submittedName>
        <fullName evidence="5">Phospholipase</fullName>
    </submittedName>
</protein>
<dbReference type="Proteomes" id="UP001321749">
    <property type="component" value="Unassembled WGS sequence"/>
</dbReference>
<evidence type="ECO:0000259" key="4">
    <source>
        <dbReference type="Pfam" id="PF01734"/>
    </source>
</evidence>
<accession>A0AAV9HGM0</accession>
<dbReference type="GO" id="GO:0047499">
    <property type="term" value="F:calcium-independent phospholipase A2 activity"/>
    <property type="evidence" value="ECO:0007669"/>
    <property type="project" value="TreeGrafter"/>
</dbReference>
<evidence type="ECO:0000313" key="5">
    <source>
        <dbReference type="EMBL" id="KAK4459329.1"/>
    </source>
</evidence>
<reference evidence="5" key="2">
    <citation type="submission" date="2023-06" db="EMBL/GenBank/DDBJ databases">
        <authorList>
            <consortium name="Lawrence Berkeley National Laboratory"/>
            <person name="Mondo S.J."/>
            <person name="Hensen N."/>
            <person name="Bonometti L."/>
            <person name="Westerberg I."/>
            <person name="Brannstrom I.O."/>
            <person name="Guillou S."/>
            <person name="Cros-Aarteil S."/>
            <person name="Calhoun S."/>
            <person name="Haridas S."/>
            <person name="Kuo A."/>
            <person name="Pangilinan J."/>
            <person name="Riley R."/>
            <person name="Labutti K."/>
            <person name="Andreopoulos B."/>
            <person name="Lipzen A."/>
            <person name="Chen C."/>
            <person name="Yanf M."/>
            <person name="Daum C."/>
            <person name="Ng V."/>
            <person name="Clum A."/>
            <person name="Steindorff A."/>
            <person name="Ohm R."/>
            <person name="Martin F."/>
            <person name="Silar P."/>
            <person name="Natvig D."/>
            <person name="Lalanne C."/>
            <person name="Gautier V."/>
            <person name="Ament-Velasquez S.L."/>
            <person name="Kruys A."/>
            <person name="Hutchinson M.I."/>
            <person name="Powell A.J."/>
            <person name="Barry K."/>
            <person name="Miller A.N."/>
            <person name="Grigoriev I.V."/>
            <person name="Debuchy R."/>
            <person name="Gladieux P."/>
            <person name="Thoren M.H."/>
            <person name="Johannesson H."/>
        </authorList>
    </citation>
    <scope>NUCLEOTIDE SEQUENCE</scope>
    <source>
        <strain evidence="5">PSN324</strain>
    </source>
</reference>
<keyword evidence="2" id="KW-0442">Lipid degradation</keyword>
<dbReference type="InterPro" id="IPR002641">
    <property type="entry name" value="PNPLA_dom"/>
</dbReference>
<dbReference type="InterPro" id="IPR016035">
    <property type="entry name" value="Acyl_Trfase/lysoPLipase"/>
</dbReference>